<keyword evidence="6" id="KW-1185">Reference proteome</keyword>
<keyword evidence="4" id="KW-0732">Signal</keyword>
<dbReference type="RefSeq" id="WP_013779681.1">
    <property type="nucleotide sequence ID" value="NC_015520.1"/>
</dbReference>
<dbReference type="EMBL" id="CP002360">
    <property type="protein sequence ID" value="AEE95247.1"/>
    <property type="molecule type" value="Genomic_DNA"/>
</dbReference>
<name>F3ZV97_MAHA5</name>
<dbReference type="PANTHER" id="PTHR24104:SF25">
    <property type="entry name" value="PROTEIN LIN-41"/>
    <property type="match status" value="1"/>
</dbReference>
<keyword evidence="1" id="KW-0677">Repeat</keyword>
<dbReference type="InterPro" id="IPR011042">
    <property type="entry name" value="6-blade_b-propeller_TolB-like"/>
</dbReference>
<gene>
    <name evidence="5" type="ordered locus">Mahau_0023</name>
</gene>
<feature type="repeat" description="NHL" evidence="2">
    <location>
        <begin position="100"/>
        <end position="136"/>
    </location>
</feature>
<keyword evidence="3" id="KW-0472">Membrane</keyword>
<dbReference type="Proteomes" id="UP000008457">
    <property type="component" value="Chromosome"/>
</dbReference>
<protein>
    <submittedName>
        <fullName evidence="5">NHL repeat containing protein</fullName>
    </submittedName>
</protein>
<sequence>MRKLWAILAMTMVLVFVWPFNAKAGDDTDYVLGNDMRRIPIPVTYSVSKVIINLGDKVGPLNQAEDLFIDERGLLYVVDTGNARIIKLDKKGAVLGVYGGPKDKPFNTPKGVFVDWSGDMYVADTGNGRIVHLSQDGEFVEEFTKPESSLIDPNYPFKPAKIAIDATGYIYILNESDYHGFITIDAYNRFRGYVAPTRLPFSLTQTLVRFFATPEQKEQLAKQLPPSHSNFVIHDDGMIYATTSYVNNDQIKKLNSIGKNIYKHDISFGEHLDDAGNPIVPNFVDIAVDKNGIINALEAESRKIYQYDRDGNLLTVFGGLGSWKGRLDSPSSLVVDDDGNIYVLDKALNNIQVFEPTAFMKYIHQALALYYDGRYQEAVTPWQEVLKIDANYELAHRGIAKAFMKQERWREAMAEYRAGDDQEGYSRAFSEYRHQLYRQYFGLVVLAIIAITVLIYWAIRHLKALSDTTLYEIITWQGGSKRWI</sequence>
<dbReference type="SUPFAM" id="SSF48452">
    <property type="entry name" value="TPR-like"/>
    <property type="match status" value="1"/>
</dbReference>
<evidence type="ECO:0000256" key="1">
    <source>
        <dbReference type="ARBA" id="ARBA00022737"/>
    </source>
</evidence>
<feature type="transmembrane region" description="Helical" evidence="3">
    <location>
        <begin position="440"/>
        <end position="459"/>
    </location>
</feature>
<dbReference type="PROSITE" id="PS51125">
    <property type="entry name" value="NHL"/>
    <property type="match status" value="2"/>
</dbReference>
<evidence type="ECO:0000256" key="2">
    <source>
        <dbReference type="PROSITE-ProRule" id="PRU00504"/>
    </source>
</evidence>
<feature type="chain" id="PRO_5003304080" evidence="4">
    <location>
        <begin position="25"/>
        <end position="484"/>
    </location>
</feature>
<organism evidence="5 6">
    <name type="scientific">Mahella australiensis (strain DSM 15567 / CIP 107919 / 50-1 BON)</name>
    <dbReference type="NCBI Taxonomy" id="697281"/>
    <lineage>
        <taxon>Bacteria</taxon>
        <taxon>Bacillati</taxon>
        <taxon>Bacillota</taxon>
        <taxon>Clostridia</taxon>
        <taxon>Thermoanaerobacterales</taxon>
        <taxon>Thermoanaerobacterales Family IV. Incertae Sedis</taxon>
        <taxon>Mahella</taxon>
    </lineage>
</organism>
<dbReference type="Gene3D" id="2.120.10.30">
    <property type="entry name" value="TolB, C-terminal domain"/>
    <property type="match status" value="2"/>
</dbReference>
<reference evidence="6" key="1">
    <citation type="submission" date="2010-11" db="EMBL/GenBank/DDBJ databases">
        <title>The complete genome of Mahella australiensis DSM 15567.</title>
        <authorList>
            <consortium name="US DOE Joint Genome Institute (JGI-PGF)"/>
            <person name="Lucas S."/>
            <person name="Copeland A."/>
            <person name="Lapidus A."/>
            <person name="Bruce D."/>
            <person name="Goodwin L."/>
            <person name="Pitluck S."/>
            <person name="Kyrpides N."/>
            <person name="Mavromatis K."/>
            <person name="Pagani I."/>
            <person name="Ivanova N."/>
            <person name="Teshima H."/>
            <person name="Brettin T."/>
            <person name="Detter J.C."/>
            <person name="Han C."/>
            <person name="Tapia R."/>
            <person name="Land M."/>
            <person name="Hauser L."/>
            <person name="Markowitz V."/>
            <person name="Cheng J.-F."/>
            <person name="Hugenholtz P."/>
            <person name="Woyke T."/>
            <person name="Wu D."/>
            <person name="Spring S."/>
            <person name="Pukall R."/>
            <person name="Steenblock K."/>
            <person name="Schneider S."/>
            <person name="Klenk H.-P."/>
            <person name="Eisen J.A."/>
        </authorList>
    </citation>
    <scope>NUCLEOTIDE SEQUENCE [LARGE SCALE GENOMIC DNA]</scope>
    <source>
        <strain evidence="6">DSM 15567 / CIP 107919 / 50-1 BON</strain>
    </source>
</reference>
<dbReference type="GO" id="GO:0008270">
    <property type="term" value="F:zinc ion binding"/>
    <property type="evidence" value="ECO:0007669"/>
    <property type="project" value="UniProtKB-KW"/>
</dbReference>
<dbReference type="Pfam" id="PF01436">
    <property type="entry name" value="NHL"/>
    <property type="match status" value="1"/>
</dbReference>
<keyword evidence="3" id="KW-0812">Transmembrane</keyword>
<dbReference type="SUPFAM" id="SSF101898">
    <property type="entry name" value="NHL repeat"/>
    <property type="match status" value="1"/>
</dbReference>
<dbReference type="AlphaFoldDB" id="F3ZV97"/>
<dbReference type="InterPro" id="IPR001258">
    <property type="entry name" value="NHL_repeat"/>
</dbReference>
<dbReference type="InterPro" id="IPR011990">
    <property type="entry name" value="TPR-like_helical_dom_sf"/>
</dbReference>
<accession>F3ZV97</accession>
<proteinExistence type="predicted"/>
<dbReference type="InterPro" id="IPR050952">
    <property type="entry name" value="TRIM-NHL_E3_ligases"/>
</dbReference>
<keyword evidence="3" id="KW-1133">Transmembrane helix</keyword>
<dbReference type="HOGENOM" id="CLU_024978_0_0_9"/>
<evidence type="ECO:0000313" key="6">
    <source>
        <dbReference type="Proteomes" id="UP000008457"/>
    </source>
</evidence>
<dbReference type="STRING" id="697281.Mahau_0023"/>
<dbReference type="KEGG" id="mas:Mahau_0023"/>
<feature type="repeat" description="NHL" evidence="2">
    <location>
        <begin position="314"/>
        <end position="357"/>
    </location>
</feature>
<dbReference type="CDD" id="cd05819">
    <property type="entry name" value="NHL"/>
    <property type="match status" value="1"/>
</dbReference>
<evidence type="ECO:0000256" key="3">
    <source>
        <dbReference type="SAM" id="Phobius"/>
    </source>
</evidence>
<dbReference type="PANTHER" id="PTHR24104">
    <property type="entry name" value="E3 UBIQUITIN-PROTEIN LIGASE NHLRC1-RELATED"/>
    <property type="match status" value="1"/>
</dbReference>
<evidence type="ECO:0000313" key="5">
    <source>
        <dbReference type="EMBL" id="AEE95247.1"/>
    </source>
</evidence>
<reference evidence="5 6" key="2">
    <citation type="journal article" date="2011" name="Stand. Genomic Sci.">
        <title>Complete genome sequence of Mahella australiensis type strain (50-1 BON).</title>
        <authorList>
            <person name="Sikorski J."/>
            <person name="Teshima H."/>
            <person name="Nolan M."/>
            <person name="Lucas S."/>
            <person name="Hammon N."/>
            <person name="Deshpande S."/>
            <person name="Cheng J.F."/>
            <person name="Pitluck S."/>
            <person name="Liolios K."/>
            <person name="Pagani I."/>
            <person name="Ivanova N."/>
            <person name="Huntemann M."/>
            <person name="Mavromatis K."/>
            <person name="Ovchinikova G."/>
            <person name="Pati A."/>
            <person name="Tapia R."/>
            <person name="Han C."/>
            <person name="Goodwin L."/>
            <person name="Chen A."/>
            <person name="Palaniappan K."/>
            <person name="Land M."/>
            <person name="Hauser L."/>
            <person name="Ngatchou-Djao O.D."/>
            <person name="Rohde M."/>
            <person name="Pukall R."/>
            <person name="Spring S."/>
            <person name="Abt B."/>
            <person name="Goker M."/>
            <person name="Detter J.C."/>
            <person name="Woyke T."/>
            <person name="Bristow J."/>
            <person name="Markowitz V."/>
            <person name="Hugenholtz P."/>
            <person name="Eisen J.A."/>
            <person name="Kyrpides N.C."/>
            <person name="Klenk H.P."/>
            <person name="Lapidus A."/>
        </authorList>
    </citation>
    <scope>NUCLEOTIDE SEQUENCE [LARGE SCALE GENOMIC DNA]</scope>
    <source>
        <strain evidence="6">DSM 15567 / CIP 107919 / 50-1 BON</strain>
    </source>
</reference>
<dbReference type="Pfam" id="PF13414">
    <property type="entry name" value="TPR_11"/>
    <property type="match status" value="1"/>
</dbReference>
<feature type="signal peptide" evidence="4">
    <location>
        <begin position="1"/>
        <end position="24"/>
    </location>
</feature>
<dbReference type="eggNOG" id="COG3391">
    <property type="taxonomic scope" value="Bacteria"/>
</dbReference>
<evidence type="ECO:0000256" key="4">
    <source>
        <dbReference type="SAM" id="SignalP"/>
    </source>
</evidence>
<dbReference type="Gene3D" id="1.25.40.10">
    <property type="entry name" value="Tetratricopeptide repeat domain"/>
    <property type="match status" value="1"/>
</dbReference>
<dbReference type="eggNOG" id="COG0457">
    <property type="taxonomic scope" value="Bacteria"/>
</dbReference>